<dbReference type="STRING" id="3750.A0A498HQM0"/>
<evidence type="ECO:0000313" key="2">
    <source>
        <dbReference type="Proteomes" id="UP000290289"/>
    </source>
</evidence>
<name>A0A498HQM0_MALDO</name>
<dbReference type="EMBL" id="RDQH01000342">
    <property type="protein sequence ID" value="RXH71451.1"/>
    <property type="molecule type" value="Genomic_DNA"/>
</dbReference>
<sequence>MFKPILSHASSDVLDQMGKRSYVWLEKDSLPIFAIPDNIKDLIKNDIAPKVLNQPLSPATYKDYFAALLYAEEFFYEIESCFRLKQKWTHFDLENVTVELQRAAVYKKPDTEQKPDREENLCSI</sequence>
<dbReference type="AlphaFoldDB" id="A0A498HQM0"/>
<comment type="caution">
    <text evidence="1">The sequence shown here is derived from an EMBL/GenBank/DDBJ whole genome shotgun (WGS) entry which is preliminary data.</text>
</comment>
<evidence type="ECO:0000313" key="1">
    <source>
        <dbReference type="EMBL" id="RXH71451.1"/>
    </source>
</evidence>
<organism evidence="1 2">
    <name type="scientific">Malus domestica</name>
    <name type="common">Apple</name>
    <name type="synonym">Pyrus malus</name>
    <dbReference type="NCBI Taxonomy" id="3750"/>
    <lineage>
        <taxon>Eukaryota</taxon>
        <taxon>Viridiplantae</taxon>
        <taxon>Streptophyta</taxon>
        <taxon>Embryophyta</taxon>
        <taxon>Tracheophyta</taxon>
        <taxon>Spermatophyta</taxon>
        <taxon>Magnoliopsida</taxon>
        <taxon>eudicotyledons</taxon>
        <taxon>Gunneridae</taxon>
        <taxon>Pentapetalae</taxon>
        <taxon>rosids</taxon>
        <taxon>fabids</taxon>
        <taxon>Rosales</taxon>
        <taxon>Rosaceae</taxon>
        <taxon>Amygdaloideae</taxon>
        <taxon>Maleae</taxon>
        <taxon>Malus</taxon>
    </lineage>
</organism>
<dbReference type="Proteomes" id="UP000290289">
    <property type="component" value="Chromosome 16"/>
</dbReference>
<gene>
    <name evidence="1" type="ORF">DVH24_018806</name>
</gene>
<protein>
    <submittedName>
        <fullName evidence="1">Uncharacterized protein</fullName>
    </submittedName>
</protein>
<accession>A0A498HQM0</accession>
<proteinExistence type="predicted"/>
<reference evidence="1 2" key="1">
    <citation type="submission" date="2018-10" db="EMBL/GenBank/DDBJ databases">
        <title>A high-quality apple genome assembly.</title>
        <authorList>
            <person name="Hu J."/>
        </authorList>
    </citation>
    <scope>NUCLEOTIDE SEQUENCE [LARGE SCALE GENOMIC DNA]</scope>
    <source>
        <strain evidence="2">cv. HFTH1</strain>
        <tissue evidence="1">Young leaf</tissue>
    </source>
</reference>
<keyword evidence="2" id="KW-1185">Reference proteome</keyword>